<keyword evidence="6" id="KW-1185">Reference proteome</keyword>
<dbReference type="Proteomes" id="UP001515480">
    <property type="component" value="Unassembled WGS sequence"/>
</dbReference>
<dbReference type="GO" id="GO:0005829">
    <property type="term" value="C:cytosol"/>
    <property type="evidence" value="ECO:0007669"/>
    <property type="project" value="TreeGrafter"/>
</dbReference>
<evidence type="ECO:0000256" key="4">
    <source>
        <dbReference type="SAM" id="MobiDB-lite"/>
    </source>
</evidence>
<feature type="region of interest" description="Disordered" evidence="4">
    <location>
        <begin position="1"/>
        <end position="23"/>
    </location>
</feature>
<dbReference type="GO" id="GO:0003825">
    <property type="term" value="F:alpha,alpha-trehalose-phosphate synthase (UDP-forming) activity"/>
    <property type="evidence" value="ECO:0007669"/>
    <property type="project" value="TreeGrafter"/>
</dbReference>
<sequence>MANNTEKGIGVRRLESQIPDSRSMPDLAALMDAQKLRASSKPDMTPNSRTTMEFAQKKRREKDSEWHLVAQIKELSKQLDQVKKEKVEESVEDATPKAQLIVVANRLPVTPRRNRETNEWVFDRSSGGLVSAFLGVRNITITWVGWIGVNIPLEERDGVTRRLLKQQPFSCVPVYLEPEMGDLFYNGFCNNVLWPLLHYIPLSMLDSQAQVAELQWNAYQHANKAFADVVLTLNPSEGDIIWIQDYHLMLLPRLLREKLPQIPIGWFLHTPFATSEMYRTLPHREEILRGVLGADLVGFQIYDYARHFHTSCSRVLGTGGADGVTDGNEGIFDHASRRSIAVDAFPIGIEPSRFEACLETSAVKDKIIDLQRRFDGKKVMLGIDRLDYVKGIPHKLKAVEKFLQNHPSWKGKVVLVQIAVPSRTEIPGYQKLKNNVHKLVTRINGEFGSLEDVPIHYLDQSMSFQDLCALYYCADVMFVSSLRDGMNLVSFEFIACQKKQKSGVLVLSEFAGAAQALGAGALLVNPYNTDEVAQALHDAFNMAQKEREERFDYMYNHIKTHTAQAWAEKFVSYLKYAQQDSLGRADYGPFSRLDVATELPLREVVSSYKACENNEGKRLLVFGLLGTLIDYSHFKNLEQLLPSVRRNLTTLANDPKNVVIVCSGRERALMDEWLGDLPIWLVAENGLYYRGPMTGVHKDWQTTKEDVDNDWMDSLKPVFKYFEARTPETFTEVQENTMTWHFSDADDDFADVQAGDLQAHLVKVSGHAPVEVALDIERVEVRPYGVSKGAALATVIDLIVAAERKKEGREVVLEEVMDDNRRIPLVETERSTTPTVNEDQEAPLPFRWILCVSQSMARDDDIYPTLSQLAGVTSDRELDEARPTHDTARVFNCCVEKTLSAADYHLPSSNEVAGLLDLLAHASLSEQGELKAVSELPSILERLNQLIQLLVGRQLVFLLDYEGCTTAVENPSSILRRFAMLYPTAVVQRRGGSAQGDESDSDSGRPTPTRVATGIAAENLGAISGVRIVSYGTANSRFAKRPLGAGAADGNSDTRTTKRFVLGGYADSYRPALDACRTTLEEKLKVLHLEKVVSVSDDNFSLSVTHKGASDEEASLVRTAVADVLLEFPMLRSIYGRMRVEIRAAVGWNRAKMVEWLTSSVCADVIQQLGVHSALPIYIGEDGAFSHVRSIGGLDVLVTGGPGADSFFLRSVTQVDELLRWFMQQHVAGVTVLGGKLPPPKGQSQQLLIKGQPKSKPGETGKGKPMLLPAQTPSRAAPQLRTKAQSTEGLRTSDERNP</sequence>
<accession>A0AB34IVF4</accession>
<comment type="similarity">
    <text evidence="1">In the N-terminal section; belongs to the glycosyltransferase 20 family.</text>
</comment>
<dbReference type="FunFam" id="3.40.50.2000:FF:000010">
    <property type="entry name" value="Alpha,alpha-trehalose-phosphate synthase"/>
    <property type="match status" value="1"/>
</dbReference>
<dbReference type="Pfam" id="PF02358">
    <property type="entry name" value="Trehalose_PPase"/>
    <property type="match status" value="1"/>
</dbReference>
<dbReference type="Pfam" id="PF00982">
    <property type="entry name" value="Glyco_transf_20"/>
    <property type="match status" value="1"/>
</dbReference>
<evidence type="ECO:0000256" key="2">
    <source>
        <dbReference type="ARBA" id="ARBA00022676"/>
    </source>
</evidence>
<feature type="region of interest" description="Disordered" evidence="4">
    <location>
        <begin position="1236"/>
        <end position="1298"/>
    </location>
</feature>
<dbReference type="InterPro" id="IPR023214">
    <property type="entry name" value="HAD_sf"/>
</dbReference>
<evidence type="ECO:0000313" key="5">
    <source>
        <dbReference type="EMBL" id="KAL1507982.1"/>
    </source>
</evidence>
<dbReference type="Gene3D" id="3.40.50.1000">
    <property type="entry name" value="HAD superfamily/HAD-like"/>
    <property type="match status" value="1"/>
</dbReference>
<protein>
    <recommendedName>
        <fullName evidence="7">Alpha,alpha-trehalose-phosphate synthase (UDP-forming)</fullName>
    </recommendedName>
</protein>
<dbReference type="InterPro" id="IPR003337">
    <property type="entry name" value="Trehalose_PPase"/>
</dbReference>
<organism evidence="5 6">
    <name type="scientific">Prymnesium parvum</name>
    <name type="common">Toxic golden alga</name>
    <dbReference type="NCBI Taxonomy" id="97485"/>
    <lineage>
        <taxon>Eukaryota</taxon>
        <taxon>Haptista</taxon>
        <taxon>Haptophyta</taxon>
        <taxon>Prymnesiophyceae</taxon>
        <taxon>Prymnesiales</taxon>
        <taxon>Prymnesiaceae</taxon>
        <taxon>Prymnesium</taxon>
    </lineage>
</organism>
<feature type="region of interest" description="Disordered" evidence="4">
    <location>
        <begin position="990"/>
        <end position="1009"/>
    </location>
</feature>
<dbReference type="GO" id="GO:0005992">
    <property type="term" value="P:trehalose biosynthetic process"/>
    <property type="evidence" value="ECO:0007669"/>
    <property type="project" value="InterPro"/>
</dbReference>
<dbReference type="InterPro" id="IPR036412">
    <property type="entry name" value="HAD-like_sf"/>
</dbReference>
<evidence type="ECO:0000313" key="6">
    <source>
        <dbReference type="Proteomes" id="UP001515480"/>
    </source>
</evidence>
<evidence type="ECO:0000256" key="1">
    <source>
        <dbReference type="ARBA" id="ARBA00005409"/>
    </source>
</evidence>
<evidence type="ECO:0008006" key="7">
    <source>
        <dbReference type="Google" id="ProtNLM"/>
    </source>
</evidence>
<dbReference type="PANTHER" id="PTHR10788:SF106">
    <property type="entry name" value="BCDNA.GH08860"/>
    <property type="match status" value="1"/>
</dbReference>
<dbReference type="Gene3D" id="3.40.50.2000">
    <property type="entry name" value="Glycogen Phosphorylase B"/>
    <property type="match status" value="2"/>
</dbReference>
<dbReference type="NCBIfam" id="NF011071">
    <property type="entry name" value="PRK14501.1"/>
    <property type="match status" value="1"/>
</dbReference>
<dbReference type="EMBL" id="JBGBPQ010000017">
    <property type="protein sequence ID" value="KAL1507982.1"/>
    <property type="molecule type" value="Genomic_DNA"/>
</dbReference>
<gene>
    <name evidence="5" type="ORF">AB1Y20_007584</name>
</gene>
<keyword evidence="3" id="KW-0808">Transferase</keyword>
<dbReference type="GO" id="GO:0004805">
    <property type="term" value="F:trehalose-phosphatase activity"/>
    <property type="evidence" value="ECO:0007669"/>
    <property type="project" value="TreeGrafter"/>
</dbReference>
<dbReference type="InterPro" id="IPR001830">
    <property type="entry name" value="Glyco_trans_20"/>
</dbReference>
<dbReference type="SUPFAM" id="SSF53756">
    <property type="entry name" value="UDP-Glycosyltransferase/glycogen phosphorylase"/>
    <property type="match status" value="1"/>
</dbReference>
<reference evidence="5 6" key="1">
    <citation type="journal article" date="2024" name="Science">
        <title>Giant polyketide synthase enzymes in the biosynthesis of giant marine polyether toxins.</title>
        <authorList>
            <person name="Fallon T.R."/>
            <person name="Shende V.V."/>
            <person name="Wierzbicki I.H."/>
            <person name="Pendleton A.L."/>
            <person name="Watervoot N.F."/>
            <person name="Auber R.P."/>
            <person name="Gonzalez D.J."/>
            <person name="Wisecaver J.H."/>
            <person name="Moore B.S."/>
        </authorList>
    </citation>
    <scope>NUCLEOTIDE SEQUENCE [LARGE SCALE GENOMIC DNA]</scope>
    <source>
        <strain evidence="5 6">12B1</strain>
    </source>
</reference>
<name>A0AB34IVF4_PRYPA</name>
<dbReference type="PANTHER" id="PTHR10788">
    <property type="entry name" value="TREHALOSE-6-PHOSPHATE SYNTHASE"/>
    <property type="match status" value="1"/>
</dbReference>
<evidence type="ECO:0000256" key="3">
    <source>
        <dbReference type="ARBA" id="ARBA00022679"/>
    </source>
</evidence>
<keyword evidence="2" id="KW-0328">Glycosyltransferase</keyword>
<dbReference type="CDD" id="cd03788">
    <property type="entry name" value="GT20_TPS"/>
    <property type="match status" value="1"/>
</dbReference>
<comment type="caution">
    <text evidence="5">The sequence shown here is derived from an EMBL/GenBank/DDBJ whole genome shotgun (WGS) entry which is preliminary data.</text>
</comment>
<feature type="region of interest" description="Disordered" evidence="4">
    <location>
        <begin position="37"/>
        <end position="62"/>
    </location>
</feature>
<proteinExistence type="inferred from homology"/>
<dbReference type="SUPFAM" id="SSF56784">
    <property type="entry name" value="HAD-like"/>
    <property type="match status" value="1"/>
</dbReference>